<dbReference type="AlphaFoldDB" id="A0AAN6YGH3"/>
<evidence type="ECO:0000313" key="2">
    <source>
        <dbReference type="Proteomes" id="UP001301769"/>
    </source>
</evidence>
<gene>
    <name evidence="1" type="ORF">QBC37DRAFT_464571</name>
</gene>
<sequence>MKYYWIDPSCNGKYGKKNIMFDSYICEARALAKRALERLESPTDTDFARVFNVLFKTPKTATQKKYPLSEFWHFMRGKPNLPLDKKTKVSIPEHVMATLADFASDWELTDDQKKAHVRIYADNGARFCVDAATGEMHDPINHIKPTSNPADFMLMGVSGQVICNDLVNRGPDDDENPERVIMDFYPNTWMGMTSKPPMPWSMRTRIQATASRGYSGEPLKLEYWDIMNLVTSTVAHEFMHTYAYAFSDGSRTHNDASMATAGWQYIMSEKKEICWHNADAMALLMMAAGFADMRPYGETKGGYTLPRNWDKIPGSNDPDVTNEKWDPDSVFNDAARGRFIWHSDMTN</sequence>
<reference evidence="1" key="2">
    <citation type="submission" date="2023-05" db="EMBL/GenBank/DDBJ databases">
        <authorList>
            <consortium name="Lawrence Berkeley National Laboratory"/>
            <person name="Steindorff A."/>
            <person name="Hensen N."/>
            <person name="Bonometti L."/>
            <person name="Westerberg I."/>
            <person name="Brannstrom I.O."/>
            <person name="Guillou S."/>
            <person name="Cros-Aarteil S."/>
            <person name="Calhoun S."/>
            <person name="Haridas S."/>
            <person name="Kuo A."/>
            <person name="Mondo S."/>
            <person name="Pangilinan J."/>
            <person name="Riley R."/>
            <person name="Labutti K."/>
            <person name="Andreopoulos B."/>
            <person name="Lipzen A."/>
            <person name="Chen C."/>
            <person name="Yanf M."/>
            <person name="Daum C."/>
            <person name="Ng V."/>
            <person name="Clum A."/>
            <person name="Ohm R."/>
            <person name="Martin F."/>
            <person name="Silar P."/>
            <person name="Natvig D."/>
            <person name="Lalanne C."/>
            <person name="Gautier V."/>
            <person name="Ament-Velasquez S.L."/>
            <person name="Kruys A."/>
            <person name="Hutchinson M.I."/>
            <person name="Powell A.J."/>
            <person name="Barry K."/>
            <person name="Miller A.N."/>
            <person name="Grigoriev I.V."/>
            <person name="Debuchy R."/>
            <person name="Gladieux P."/>
            <person name="Thoren M.H."/>
            <person name="Johannesson H."/>
        </authorList>
    </citation>
    <scope>NUCLEOTIDE SEQUENCE</scope>
    <source>
        <strain evidence="1">PSN293</strain>
    </source>
</reference>
<protein>
    <submittedName>
        <fullName evidence="1">Uncharacterized protein</fullName>
    </submittedName>
</protein>
<dbReference type="EMBL" id="MU858051">
    <property type="protein sequence ID" value="KAK4218884.1"/>
    <property type="molecule type" value="Genomic_DNA"/>
</dbReference>
<reference evidence="1" key="1">
    <citation type="journal article" date="2023" name="Mol. Phylogenet. Evol.">
        <title>Genome-scale phylogeny and comparative genomics of the fungal order Sordariales.</title>
        <authorList>
            <person name="Hensen N."/>
            <person name="Bonometti L."/>
            <person name="Westerberg I."/>
            <person name="Brannstrom I.O."/>
            <person name="Guillou S."/>
            <person name="Cros-Aarteil S."/>
            <person name="Calhoun S."/>
            <person name="Haridas S."/>
            <person name="Kuo A."/>
            <person name="Mondo S."/>
            <person name="Pangilinan J."/>
            <person name="Riley R."/>
            <person name="LaButti K."/>
            <person name="Andreopoulos B."/>
            <person name="Lipzen A."/>
            <person name="Chen C."/>
            <person name="Yan M."/>
            <person name="Daum C."/>
            <person name="Ng V."/>
            <person name="Clum A."/>
            <person name="Steindorff A."/>
            <person name="Ohm R.A."/>
            <person name="Martin F."/>
            <person name="Silar P."/>
            <person name="Natvig D.O."/>
            <person name="Lalanne C."/>
            <person name="Gautier V."/>
            <person name="Ament-Velasquez S.L."/>
            <person name="Kruys A."/>
            <person name="Hutchinson M.I."/>
            <person name="Powell A.J."/>
            <person name="Barry K."/>
            <person name="Miller A.N."/>
            <person name="Grigoriev I.V."/>
            <person name="Debuchy R."/>
            <person name="Gladieux P."/>
            <person name="Hiltunen Thoren M."/>
            <person name="Johannesson H."/>
        </authorList>
    </citation>
    <scope>NUCLEOTIDE SEQUENCE</scope>
    <source>
        <strain evidence="1">PSN293</strain>
    </source>
</reference>
<comment type="caution">
    <text evidence="1">The sequence shown here is derived from an EMBL/GenBank/DDBJ whole genome shotgun (WGS) entry which is preliminary data.</text>
</comment>
<evidence type="ECO:0000313" key="1">
    <source>
        <dbReference type="EMBL" id="KAK4218884.1"/>
    </source>
</evidence>
<organism evidence="1 2">
    <name type="scientific">Rhypophila decipiens</name>
    <dbReference type="NCBI Taxonomy" id="261697"/>
    <lineage>
        <taxon>Eukaryota</taxon>
        <taxon>Fungi</taxon>
        <taxon>Dikarya</taxon>
        <taxon>Ascomycota</taxon>
        <taxon>Pezizomycotina</taxon>
        <taxon>Sordariomycetes</taxon>
        <taxon>Sordariomycetidae</taxon>
        <taxon>Sordariales</taxon>
        <taxon>Naviculisporaceae</taxon>
        <taxon>Rhypophila</taxon>
    </lineage>
</organism>
<keyword evidence="2" id="KW-1185">Reference proteome</keyword>
<dbReference type="Proteomes" id="UP001301769">
    <property type="component" value="Unassembled WGS sequence"/>
</dbReference>
<accession>A0AAN6YGH3</accession>
<name>A0AAN6YGH3_9PEZI</name>
<proteinExistence type="predicted"/>